<evidence type="ECO:0000313" key="9">
    <source>
        <dbReference type="EMBL" id="AKF05470.1"/>
    </source>
</evidence>
<gene>
    <name evidence="9" type="ORF">DB32_002619</name>
</gene>
<dbReference type="SUPFAM" id="SSF53187">
    <property type="entry name" value="Zn-dependent exopeptidases"/>
    <property type="match status" value="1"/>
</dbReference>
<dbReference type="EMBL" id="CP011125">
    <property type="protein sequence ID" value="AKF05470.1"/>
    <property type="molecule type" value="Genomic_DNA"/>
</dbReference>
<dbReference type="CDD" id="cd06905">
    <property type="entry name" value="M14-like"/>
    <property type="match status" value="1"/>
</dbReference>
<dbReference type="STRING" id="927083.DB32_002619"/>
<sequence>MRNEDSPRARLAALSTGFRRDYLDHAALTAQLRAWADTFPEIVRLRSIGTTPEGRELWVITIGPEPDRVRPGVWIDANMHASELSGSSVALAIAEDVIALHLDDETVSGVGLPRHLRRIVKDVLFHVMPRVSPDGAEAVLTTGRYVRSVPRDSRLNRAHPRWIPEDIDGDGLALYMRKEDPAGDFVEVAEHPGLLVPRTIDDPPPYFKLFPEGRIEHFDGVTVPAPDFLSDTDVDLNRNFPFRWAAEPQQRGAGAFPTSEPEVRAMVEHATRTPSLYAWLNLHTFGGVFIRPPGDVPDDRMSSYDLAVYRQVGQWAEELTGYPMVSGHEEFLYEPGKPLYGALSEWAYEQRGALSYVCELWDLMARLGMPRPKKFVDYYTRFRREDWVALARWDADHNRGRIFRPWKRVRHPQLGDVEVGGIDRRVGLSNPSYEELPAICEKQSALMLRVASLVPRVVVSRVEVAPLREDVTELTVVVENHGYLPTYGMQHAKDLPHNEALWADVICDGGCVLEERGTSHRSVGHLEGWGRGIGDAGHSIFFPASQGSATSRTLCWVVRGRGTATVRIGSCRTGHVERRVGIGGGL</sequence>
<keyword evidence="6" id="KW-0482">Metalloprotease</keyword>
<comment type="similarity">
    <text evidence="2 7">Belongs to the peptidase M14 family.</text>
</comment>
<keyword evidence="10" id="KW-1185">Reference proteome</keyword>
<comment type="cofactor">
    <cofactor evidence="1">
        <name>Zn(2+)</name>
        <dbReference type="ChEBI" id="CHEBI:29105"/>
    </cofactor>
</comment>
<dbReference type="Pfam" id="PF00246">
    <property type="entry name" value="Peptidase_M14"/>
    <property type="match status" value="2"/>
</dbReference>
<evidence type="ECO:0000256" key="1">
    <source>
        <dbReference type="ARBA" id="ARBA00001947"/>
    </source>
</evidence>
<dbReference type="Gene3D" id="3.40.630.10">
    <property type="entry name" value="Zn peptidases"/>
    <property type="match status" value="1"/>
</dbReference>
<dbReference type="Proteomes" id="UP000034883">
    <property type="component" value="Chromosome"/>
</dbReference>
<proteinExistence type="inferred from homology"/>
<evidence type="ECO:0000256" key="6">
    <source>
        <dbReference type="ARBA" id="ARBA00023049"/>
    </source>
</evidence>
<keyword evidence="4" id="KW-0378">Hydrolase</keyword>
<dbReference type="PANTHER" id="PTHR11705:SF143">
    <property type="entry name" value="SLL0236 PROTEIN"/>
    <property type="match status" value="1"/>
</dbReference>
<evidence type="ECO:0000259" key="8">
    <source>
        <dbReference type="PROSITE" id="PS52035"/>
    </source>
</evidence>
<dbReference type="PROSITE" id="PS52035">
    <property type="entry name" value="PEPTIDASE_M14"/>
    <property type="match status" value="1"/>
</dbReference>
<feature type="active site" description="Proton donor/acceptor" evidence="7">
    <location>
        <position position="359"/>
    </location>
</feature>
<evidence type="ECO:0000256" key="7">
    <source>
        <dbReference type="PROSITE-ProRule" id="PRU01379"/>
    </source>
</evidence>
<dbReference type="InterPro" id="IPR000834">
    <property type="entry name" value="Peptidase_M14"/>
</dbReference>
<dbReference type="OrthoDB" id="5294005at2"/>
<dbReference type="KEGG" id="samy:DB32_002619"/>
<evidence type="ECO:0000256" key="4">
    <source>
        <dbReference type="ARBA" id="ARBA00022801"/>
    </source>
</evidence>
<reference evidence="9 10" key="1">
    <citation type="submission" date="2015-03" db="EMBL/GenBank/DDBJ databases">
        <title>Genome assembly of Sandaracinus amylolyticus DSM 53668.</title>
        <authorList>
            <person name="Sharma G."/>
            <person name="Subramanian S."/>
        </authorList>
    </citation>
    <scope>NUCLEOTIDE SEQUENCE [LARGE SCALE GENOMIC DNA]</scope>
    <source>
        <strain evidence="9 10">DSM 53668</strain>
    </source>
</reference>
<accession>A0A0F6YH49</accession>
<evidence type="ECO:0000256" key="5">
    <source>
        <dbReference type="ARBA" id="ARBA00022833"/>
    </source>
</evidence>
<dbReference type="GO" id="GO:0004181">
    <property type="term" value="F:metallocarboxypeptidase activity"/>
    <property type="evidence" value="ECO:0007669"/>
    <property type="project" value="InterPro"/>
</dbReference>
<keyword evidence="3" id="KW-0645">Protease</keyword>
<keyword evidence="5" id="KW-0862">Zinc</keyword>
<dbReference type="AlphaFoldDB" id="A0A0F6YH49"/>
<protein>
    <recommendedName>
        <fullName evidence="8">Peptidase M14 domain-containing protein</fullName>
    </recommendedName>
</protein>
<evidence type="ECO:0000313" key="10">
    <source>
        <dbReference type="Proteomes" id="UP000034883"/>
    </source>
</evidence>
<feature type="domain" description="Peptidase M14" evidence="8">
    <location>
        <begin position="21"/>
        <end position="394"/>
    </location>
</feature>
<dbReference type="PANTHER" id="PTHR11705">
    <property type="entry name" value="PROTEASE FAMILY M14 CARBOXYPEPTIDASE A,B"/>
    <property type="match status" value="1"/>
</dbReference>
<organism evidence="9 10">
    <name type="scientific">Sandaracinus amylolyticus</name>
    <dbReference type="NCBI Taxonomy" id="927083"/>
    <lineage>
        <taxon>Bacteria</taxon>
        <taxon>Pseudomonadati</taxon>
        <taxon>Myxococcota</taxon>
        <taxon>Polyangia</taxon>
        <taxon>Polyangiales</taxon>
        <taxon>Sandaracinaceae</taxon>
        <taxon>Sandaracinus</taxon>
    </lineage>
</organism>
<dbReference type="GO" id="GO:0008270">
    <property type="term" value="F:zinc ion binding"/>
    <property type="evidence" value="ECO:0007669"/>
    <property type="project" value="InterPro"/>
</dbReference>
<evidence type="ECO:0000256" key="2">
    <source>
        <dbReference type="ARBA" id="ARBA00005988"/>
    </source>
</evidence>
<dbReference type="RefSeq" id="WP_053232706.1">
    <property type="nucleotide sequence ID" value="NZ_CP011125.1"/>
</dbReference>
<dbReference type="SMART" id="SM00631">
    <property type="entry name" value="Zn_pept"/>
    <property type="match status" value="1"/>
</dbReference>
<evidence type="ECO:0000256" key="3">
    <source>
        <dbReference type="ARBA" id="ARBA00022670"/>
    </source>
</evidence>
<name>A0A0F6YH49_9BACT</name>
<dbReference type="GO" id="GO:0006508">
    <property type="term" value="P:proteolysis"/>
    <property type="evidence" value="ECO:0007669"/>
    <property type="project" value="UniProtKB-KW"/>
</dbReference>
<dbReference type="GO" id="GO:0005615">
    <property type="term" value="C:extracellular space"/>
    <property type="evidence" value="ECO:0007669"/>
    <property type="project" value="TreeGrafter"/>
</dbReference>